<dbReference type="Proteomes" id="UP000585050">
    <property type="component" value="Unassembled WGS sequence"/>
</dbReference>
<sequence>MAEKTMSHAELADSLSKYTPRQAAMIFADWVLHYHIYVKIKKDRKSINGDYRPPQRGHGHRISINASLNPYQFAITFAHEVAHLIVWNQFQNKVAPHGKEWKAQFGKLLGFLLKANTFPEDLIEAITLHQKKPLASSTNDPVLRKALSKYDMDQIDDGTVFLEDLLDGDTFSLENNGIFIRNKKLRKHYLCTEKTTGKQFRINSLARVTPISEH</sequence>
<comment type="caution">
    <text evidence="2">The sequence shown here is derived from an EMBL/GenBank/DDBJ whole genome shotgun (WGS) entry which is preliminary data.</text>
</comment>
<organism evidence="2 3">
    <name type="scientific">Flammeovirga agarivorans</name>
    <dbReference type="NCBI Taxonomy" id="2726742"/>
    <lineage>
        <taxon>Bacteria</taxon>
        <taxon>Pseudomonadati</taxon>
        <taxon>Bacteroidota</taxon>
        <taxon>Cytophagia</taxon>
        <taxon>Cytophagales</taxon>
        <taxon>Flammeovirgaceae</taxon>
        <taxon>Flammeovirga</taxon>
    </lineage>
</organism>
<gene>
    <name evidence="2" type="ORF">HGP29_00480</name>
</gene>
<keyword evidence="3" id="KW-1185">Reference proteome</keyword>
<dbReference type="RefSeq" id="WP_168880347.1">
    <property type="nucleotide sequence ID" value="NZ_JABAIL010000001.1"/>
</dbReference>
<dbReference type="EMBL" id="JABAIL010000001">
    <property type="protein sequence ID" value="NLR89653.1"/>
    <property type="molecule type" value="Genomic_DNA"/>
</dbReference>
<dbReference type="AlphaFoldDB" id="A0A7X8SG88"/>
<proteinExistence type="predicted"/>
<name>A0A7X8SG88_9BACT</name>
<dbReference type="InterPro" id="IPR006640">
    <property type="entry name" value="SprT-like_domain"/>
</dbReference>
<protein>
    <submittedName>
        <fullName evidence="2">SprT domain-containing protein</fullName>
    </submittedName>
</protein>
<accession>A0A7X8SG88</accession>
<evidence type="ECO:0000313" key="2">
    <source>
        <dbReference type="EMBL" id="NLR89653.1"/>
    </source>
</evidence>
<dbReference type="GO" id="GO:0006950">
    <property type="term" value="P:response to stress"/>
    <property type="evidence" value="ECO:0007669"/>
    <property type="project" value="UniProtKB-ARBA"/>
</dbReference>
<dbReference type="Pfam" id="PF10263">
    <property type="entry name" value="SprT-like"/>
    <property type="match status" value="1"/>
</dbReference>
<evidence type="ECO:0000259" key="1">
    <source>
        <dbReference type="Pfam" id="PF10263"/>
    </source>
</evidence>
<feature type="domain" description="SprT-like" evidence="1">
    <location>
        <begin position="45"/>
        <end position="105"/>
    </location>
</feature>
<evidence type="ECO:0000313" key="3">
    <source>
        <dbReference type="Proteomes" id="UP000585050"/>
    </source>
</evidence>
<reference evidence="2 3" key="1">
    <citation type="submission" date="2020-04" db="EMBL/GenBank/DDBJ databases">
        <title>Flammeovirga sp. SR4, a novel species isolated from seawater.</title>
        <authorList>
            <person name="Wang X."/>
        </authorList>
    </citation>
    <scope>NUCLEOTIDE SEQUENCE [LARGE SCALE GENOMIC DNA]</scope>
    <source>
        <strain evidence="2 3">SR4</strain>
    </source>
</reference>